<dbReference type="Gene3D" id="2.120.10.80">
    <property type="entry name" value="Kelch-type beta propeller"/>
    <property type="match status" value="2"/>
</dbReference>
<dbReference type="InterPro" id="IPR052392">
    <property type="entry name" value="Kelch-BTB_domain-containing"/>
</dbReference>
<name>A0A5C8LR06_9GAMM</name>
<evidence type="ECO:0000259" key="3">
    <source>
        <dbReference type="Pfam" id="PF24981"/>
    </source>
</evidence>
<dbReference type="InterPro" id="IPR011043">
    <property type="entry name" value="Gal_Oxase/kelch_b-propeller"/>
</dbReference>
<dbReference type="AlphaFoldDB" id="A0A5C8LR06"/>
<keyword evidence="2" id="KW-0677">Repeat</keyword>
<dbReference type="SUPFAM" id="SSF50965">
    <property type="entry name" value="Galactose oxidase, central domain"/>
    <property type="match status" value="1"/>
</dbReference>
<protein>
    <submittedName>
        <fullName evidence="4">Galactose oxidase</fullName>
    </submittedName>
</protein>
<dbReference type="InterPro" id="IPR006652">
    <property type="entry name" value="Kelch_1"/>
</dbReference>
<dbReference type="PANTHER" id="PTHR46375:SF3">
    <property type="entry name" value="KELCH REPEAT AND BTB DOMAIN-CONTAINING PROTEIN 13"/>
    <property type="match status" value="1"/>
</dbReference>
<proteinExistence type="predicted"/>
<evidence type="ECO:0000313" key="5">
    <source>
        <dbReference type="Proteomes" id="UP000321814"/>
    </source>
</evidence>
<evidence type="ECO:0000256" key="1">
    <source>
        <dbReference type="ARBA" id="ARBA00022441"/>
    </source>
</evidence>
<evidence type="ECO:0000256" key="2">
    <source>
        <dbReference type="ARBA" id="ARBA00022737"/>
    </source>
</evidence>
<keyword evidence="1" id="KW-0880">Kelch repeat</keyword>
<dbReference type="PANTHER" id="PTHR46375">
    <property type="entry name" value="KELCH REPEAT AND BTB DOMAIN-CONTAINING PROTEIN 13-RELATED"/>
    <property type="match status" value="1"/>
</dbReference>
<comment type="caution">
    <text evidence="4">The sequence shown here is derived from an EMBL/GenBank/DDBJ whole genome shotgun (WGS) entry which is preliminary data.</text>
</comment>
<dbReference type="InterPro" id="IPR015915">
    <property type="entry name" value="Kelch-typ_b-propeller"/>
</dbReference>
<feature type="domain" description="Attractin/MKLN-like beta-propeller" evidence="3">
    <location>
        <begin position="17"/>
        <end position="285"/>
    </location>
</feature>
<dbReference type="EMBL" id="VRLR01000009">
    <property type="protein sequence ID" value="TXK79801.1"/>
    <property type="molecule type" value="Genomic_DNA"/>
</dbReference>
<evidence type="ECO:0000313" key="4">
    <source>
        <dbReference type="EMBL" id="TXK79801.1"/>
    </source>
</evidence>
<reference evidence="4 5" key="1">
    <citation type="submission" date="2019-08" db="EMBL/GenBank/DDBJ databases">
        <title>Draft genome analysis of Rheinheimera tangshanensis isolated from the roots of fresh rice plants (Oryza sativa).</title>
        <authorList>
            <person name="Yu Q."/>
            <person name="Qi Y."/>
            <person name="Zhang H."/>
            <person name="Pu J."/>
        </authorList>
    </citation>
    <scope>NUCLEOTIDE SEQUENCE [LARGE SCALE GENOMIC DNA]</scope>
    <source>
        <strain evidence="4 5">JA3-B52</strain>
    </source>
</reference>
<dbReference type="Proteomes" id="UP000321814">
    <property type="component" value="Unassembled WGS sequence"/>
</dbReference>
<keyword evidence="5" id="KW-1185">Reference proteome</keyword>
<organism evidence="4 5">
    <name type="scientific">Rheinheimera tangshanensis</name>
    <dbReference type="NCBI Taxonomy" id="400153"/>
    <lineage>
        <taxon>Bacteria</taxon>
        <taxon>Pseudomonadati</taxon>
        <taxon>Pseudomonadota</taxon>
        <taxon>Gammaproteobacteria</taxon>
        <taxon>Chromatiales</taxon>
        <taxon>Chromatiaceae</taxon>
        <taxon>Rheinheimera</taxon>
    </lineage>
</organism>
<gene>
    <name evidence="4" type="ORF">FU839_13885</name>
</gene>
<dbReference type="SMART" id="SM00612">
    <property type="entry name" value="Kelch"/>
    <property type="match status" value="4"/>
</dbReference>
<sequence length="301" mass="32751">MLLPVQEIYPAVFKGEIYVAGGLSSELPKQQGQMTALVQIYNPKTNTWRYGPALPEGRHHGQLVAVLDQLFLFGGFIQANGGHWSASADVLQLNLKQQRWLKVATLPAPLSETVSFVLSDKVHLVSGRSPATEANAQWHDQTDVAIHWIFDPKSLKTEMGPVLPEAKNSAAAVVWNDMAYLMGGRQVKAGNKAGVHRFNPKNQQWALEKAMPEAQGGLAAAVLHQQLWVFGGEFFEQGGGVFSKVWAYSAAENNWQQHGEMPLPRHGLGAVVLDEAIYVIGGATAVGLKQTSAVLEKVSVK</sequence>
<accession>A0A5C8LR06</accession>
<dbReference type="Pfam" id="PF24981">
    <property type="entry name" value="Beta-prop_ATRN-LZTR1"/>
    <property type="match status" value="1"/>
</dbReference>
<dbReference type="OrthoDB" id="246387at2"/>
<dbReference type="InterPro" id="IPR056737">
    <property type="entry name" value="Beta-prop_ATRN-MKLN-like"/>
</dbReference>